<organism evidence="1 2">
    <name type="scientific">Thalassomonas viridans</name>
    <dbReference type="NCBI Taxonomy" id="137584"/>
    <lineage>
        <taxon>Bacteria</taxon>
        <taxon>Pseudomonadati</taxon>
        <taxon>Pseudomonadota</taxon>
        <taxon>Gammaproteobacteria</taxon>
        <taxon>Alteromonadales</taxon>
        <taxon>Colwelliaceae</taxon>
        <taxon>Thalassomonas</taxon>
    </lineage>
</organism>
<reference evidence="1 2" key="1">
    <citation type="journal article" date="2015" name="Genome Announc.">
        <title>Draft Genome Sequences of Marine Isolates of Thalassomonas viridans and Thalassomonas actiniarum.</title>
        <authorList>
            <person name="Olonade I."/>
            <person name="van Zyl L.J."/>
            <person name="Trindade M."/>
        </authorList>
    </citation>
    <scope>NUCLEOTIDE SEQUENCE [LARGE SCALE GENOMIC DNA]</scope>
    <source>
        <strain evidence="1 2">XOM25</strain>
    </source>
</reference>
<dbReference type="RefSeq" id="WP_044842631.1">
    <property type="nucleotide sequence ID" value="NZ_CP059734.1"/>
</dbReference>
<dbReference type="Gene3D" id="3.40.50.1000">
    <property type="entry name" value="HAD superfamily/HAD-like"/>
    <property type="match status" value="1"/>
</dbReference>
<name>A0AAE9ZAR5_9GAMM</name>
<sequence>MNLIPKVFLFDVDGVLCEGGFLYDSQGKAYKKFGPDDHDALLLLSRYMEIQFISGDKRGFPISEARIVKDMKMPLTLVSTTERIDWIKQKWDPKEVVYMGDGIFDNYVFREVGYAISPGNGDDYLMTKADYVTKRFGGDRAVSEACLHVLAKFFDVHCRENILPGKKETSL</sequence>
<proteinExistence type="predicted"/>
<evidence type="ECO:0000313" key="2">
    <source>
        <dbReference type="Proteomes" id="UP000032352"/>
    </source>
</evidence>
<dbReference type="InterPro" id="IPR036412">
    <property type="entry name" value="HAD-like_sf"/>
</dbReference>
<accession>A0AAE9ZAR5</accession>
<dbReference type="EMBL" id="CP059734">
    <property type="protein sequence ID" value="WDE09232.1"/>
    <property type="molecule type" value="Genomic_DNA"/>
</dbReference>
<protein>
    <submittedName>
        <fullName evidence="1">Phosphatase</fullName>
    </submittedName>
</protein>
<keyword evidence="2" id="KW-1185">Reference proteome</keyword>
<dbReference type="KEGG" id="tvd:SG34_031200"/>
<dbReference type="SUPFAM" id="SSF56784">
    <property type="entry name" value="HAD-like"/>
    <property type="match status" value="1"/>
</dbReference>
<gene>
    <name evidence="1" type="ORF">SG34_031200</name>
</gene>
<dbReference type="Proteomes" id="UP000032352">
    <property type="component" value="Chromosome pTvir"/>
</dbReference>
<reference evidence="1 2" key="2">
    <citation type="journal article" date="2022" name="Mar. Drugs">
        <title>Bioassay-Guided Fractionation Leads to the Detection of Cholic Acid Generated by the Rare Thalassomonas sp.</title>
        <authorList>
            <person name="Pheiffer F."/>
            <person name="Schneider Y.K."/>
            <person name="Hansen E.H."/>
            <person name="Andersen J.H."/>
            <person name="Isaksson J."/>
            <person name="Busche T."/>
            <person name="R C."/>
            <person name="Kalinowski J."/>
            <person name="Zyl L.V."/>
            <person name="Trindade M."/>
        </authorList>
    </citation>
    <scope>NUCLEOTIDE SEQUENCE [LARGE SCALE GENOMIC DNA]</scope>
    <source>
        <strain evidence="1 2">XOM25</strain>
    </source>
</reference>
<dbReference type="AlphaFoldDB" id="A0AAE9ZAR5"/>
<dbReference type="InterPro" id="IPR023214">
    <property type="entry name" value="HAD_sf"/>
</dbReference>
<evidence type="ECO:0000313" key="1">
    <source>
        <dbReference type="EMBL" id="WDE09232.1"/>
    </source>
</evidence>